<gene>
    <name evidence="2" type="ORF">ASPBRDRAFT_49268</name>
</gene>
<protein>
    <submittedName>
        <fullName evidence="2">Uncharacterized protein</fullName>
    </submittedName>
</protein>
<proteinExistence type="predicted"/>
<accession>A0A1L9U3E2</accession>
<keyword evidence="3" id="KW-1185">Reference proteome</keyword>
<reference evidence="3" key="1">
    <citation type="journal article" date="2017" name="Genome Biol.">
        <title>Comparative genomics reveals high biological diversity and specific adaptations in the industrially and medically important fungal genus Aspergillus.</title>
        <authorList>
            <person name="de Vries R.P."/>
            <person name="Riley R."/>
            <person name="Wiebenga A."/>
            <person name="Aguilar-Osorio G."/>
            <person name="Amillis S."/>
            <person name="Uchima C.A."/>
            <person name="Anderluh G."/>
            <person name="Asadollahi M."/>
            <person name="Askin M."/>
            <person name="Barry K."/>
            <person name="Battaglia E."/>
            <person name="Bayram O."/>
            <person name="Benocci T."/>
            <person name="Braus-Stromeyer S.A."/>
            <person name="Caldana C."/>
            <person name="Canovas D."/>
            <person name="Cerqueira G.C."/>
            <person name="Chen F."/>
            <person name="Chen W."/>
            <person name="Choi C."/>
            <person name="Clum A."/>
            <person name="Dos Santos R.A."/>
            <person name="Damasio A.R."/>
            <person name="Diallinas G."/>
            <person name="Emri T."/>
            <person name="Fekete E."/>
            <person name="Flipphi M."/>
            <person name="Freyberg S."/>
            <person name="Gallo A."/>
            <person name="Gournas C."/>
            <person name="Habgood R."/>
            <person name="Hainaut M."/>
            <person name="Harispe M.L."/>
            <person name="Henrissat B."/>
            <person name="Hilden K.S."/>
            <person name="Hope R."/>
            <person name="Hossain A."/>
            <person name="Karabika E."/>
            <person name="Karaffa L."/>
            <person name="Karanyi Z."/>
            <person name="Krasevec N."/>
            <person name="Kuo A."/>
            <person name="Kusch H."/>
            <person name="LaButti K."/>
            <person name="Lagendijk E.L."/>
            <person name="Lapidus A."/>
            <person name="Levasseur A."/>
            <person name="Lindquist E."/>
            <person name="Lipzen A."/>
            <person name="Logrieco A.F."/>
            <person name="MacCabe A."/>
            <person name="Maekelae M.R."/>
            <person name="Malavazi I."/>
            <person name="Melin P."/>
            <person name="Meyer V."/>
            <person name="Mielnichuk N."/>
            <person name="Miskei M."/>
            <person name="Molnar A.P."/>
            <person name="Mule G."/>
            <person name="Ngan C.Y."/>
            <person name="Orejas M."/>
            <person name="Orosz E."/>
            <person name="Ouedraogo J.P."/>
            <person name="Overkamp K.M."/>
            <person name="Park H.-S."/>
            <person name="Perrone G."/>
            <person name="Piumi F."/>
            <person name="Punt P.J."/>
            <person name="Ram A.F."/>
            <person name="Ramon A."/>
            <person name="Rauscher S."/>
            <person name="Record E."/>
            <person name="Riano-Pachon D.M."/>
            <person name="Robert V."/>
            <person name="Roehrig J."/>
            <person name="Ruller R."/>
            <person name="Salamov A."/>
            <person name="Salih N.S."/>
            <person name="Samson R.A."/>
            <person name="Sandor E."/>
            <person name="Sanguinetti M."/>
            <person name="Schuetze T."/>
            <person name="Sepcic K."/>
            <person name="Shelest E."/>
            <person name="Sherlock G."/>
            <person name="Sophianopoulou V."/>
            <person name="Squina F.M."/>
            <person name="Sun H."/>
            <person name="Susca A."/>
            <person name="Todd R.B."/>
            <person name="Tsang A."/>
            <person name="Unkles S.E."/>
            <person name="van de Wiele N."/>
            <person name="van Rossen-Uffink D."/>
            <person name="Oliveira J.V."/>
            <person name="Vesth T.C."/>
            <person name="Visser J."/>
            <person name="Yu J.-H."/>
            <person name="Zhou M."/>
            <person name="Andersen M.R."/>
            <person name="Archer D.B."/>
            <person name="Baker S.E."/>
            <person name="Benoit I."/>
            <person name="Brakhage A.A."/>
            <person name="Braus G.H."/>
            <person name="Fischer R."/>
            <person name="Frisvad J.C."/>
            <person name="Goldman G.H."/>
            <person name="Houbraken J."/>
            <person name="Oakley B."/>
            <person name="Pocsi I."/>
            <person name="Scazzocchio C."/>
            <person name="Seiboth B."/>
            <person name="vanKuyk P.A."/>
            <person name="Wortman J."/>
            <person name="Dyer P.S."/>
            <person name="Grigoriev I.V."/>
        </authorList>
    </citation>
    <scope>NUCLEOTIDE SEQUENCE [LARGE SCALE GENOMIC DNA]</scope>
    <source>
        <strain evidence="3">CBS 101740 / IMI 381727 / IBT 21946</strain>
    </source>
</reference>
<evidence type="ECO:0000313" key="3">
    <source>
        <dbReference type="Proteomes" id="UP000184499"/>
    </source>
</evidence>
<sequence length="68" mass="7234">MHVSDAPRPSFGVSQVSGDGDHAASGQVNPVHPSRAGSADRMDKRRSNSSEEIDSLALSLETRERSLS</sequence>
<feature type="compositionally biased region" description="Basic and acidic residues" evidence="1">
    <location>
        <begin position="38"/>
        <end position="49"/>
    </location>
</feature>
<dbReference type="EMBL" id="KV878702">
    <property type="protein sequence ID" value="OJJ66073.1"/>
    <property type="molecule type" value="Genomic_DNA"/>
</dbReference>
<dbReference type="VEuPathDB" id="FungiDB:ASPBRDRAFT_49268"/>
<dbReference type="Proteomes" id="UP000184499">
    <property type="component" value="Unassembled WGS sequence"/>
</dbReference>
<evidence type="ECO:0000256" key="1">
    <source>
        <dbReference type="SAM" id="MobiDB-lite"/>
    </source>
</evidence>
<feature type="region of interest" description="Disordered" evidence="1">
    <location>
        <begin position="1"/>
        <end position="68"/>
    </location>
</feature>
<name>A0A1L9U3E2_ASPBC</name>
<evidence type="ECO:0000313" key="2">
    <source>
        <dbReference type="EMBL" id="OJJ66073.1"/>
    </source>
</evidence>
<organism evidence="2 3">
    <name type="scientific">Aspergillus brasiliensis (strain CBS 101740 / IMI 381727 / IBT 21946)</name>
    <dbReference type="NCBI Taxonomy" id="767769"/>
    <lineage>
        <taxon>Eukaryota</taxon>
        <taxon>Fungi</taxon>
        <taxon>Dikarya</taxon>
        <taxon>Ascomycota</taxon>
        <taxon>Pezizomycotina</taxon>
        <taxon>Eurotiomycetes</taxon>
        <taxon>Eurotiomycetidae</taxon>
        <taxon>Eurotiales</taxon>
        <taxon>Aspergillaceae</taxon>
        <taxon>Aspergillus</taxon>
        <taxon>Aspergillus subgen. Circumdati</taxon>
    </lineage>
</organism>
<dbReference type="RefSeq" id="XP_067473323.1">
    <property type="nucleotide sequence ID" value="XM_067626297.1"/>
</dbReference>
<dbReference type="AlphaFoldDB" id="A0A1L9U3E2"/>
<dbReference type="GeneID" id="93578785"/>